<protein>
    <recommendedName>
        <fullName evidence="3">CpcD</fullName>
    </recommendedName>
</protein>
<evidence type="ECO:0000313" key="1">
    <source>
        <dbReference type="EMBL" id="MBD2683928.1"/>
    </source>
</evidence>
<organism evidence="1 2">
    <name type="scientific">Aphanizomenon flos-aquae FACHB-1249</name>
    <dbReference type="NCBI Taxonomy" id="2692889"/>
    <lineage>
        <taxon>Bacteria</taxon>
        <taxon>Bacillati</taxon>
        <taxon>Cyanobacteriota</taxon>
        <taxon>Cyanophyceae</taxon>
        <taxon>Nostocales</taxon>
        <taxon>Aphanizomenonaceae</taxon>
        <taxon>Aphanizomenon</taxon>
    </lineage>
</organism>
<evidence type="ECO:0000313" key="2">
    <source>
        <dbReference type="Proteomes" id="UP000660270"/>
    </source>
</evidence>
<accession>A0ABR8IPC5</accession>
<reference evidence="1 2" key="1">
    <citation type="journal article" date="2020" name="ISME J.">
        <title>Comparative genomics reveals insights into cyanobacterial evolution and habitat adaptation.</title>
        <authorList>
            <person name="Chen M.Y."/>
            <person name="Teng W.K."/>
            <person name="Zhao L."/>
            <person name="Hu C.X."/>
            <person name="Zhou Y.K."/>
            <person name="Han B.P."/>
            <person name="Song L.R."/>
            <person name="Shu W.S."/>
        </authorList>
    </citation>
    <scope>NUCLEOTIDE SEQUENCE [LARGE SCALE GENOMIC DNA]</scope>
    <source>
        <strain evidence="1 2">FACHB-1249</strain>
    </source>
</reference>
<proteinExistence type="predicted"/>
<dbReference type="EMBL" id="JACJTM010000001">
    <property type="protein sequence ID" value="MBD2683928.1"/>
    <property type="molecule type" value="Genomic_DNA"/>
</dbReference>
<dbReference type="Proteomes" id="UP000660270">
    <property type="component" value="Unassembled WGS sequence"/>
</dbReference>
<evidence type="ECO:0008006" key="3">
    <source>
        <dbReference type="Google" id="ProtNLM"/>
    </source>
</evidence>
<sequence length="53" mass="5906">MPQVEGLLKDAVKKANIKVNLSPRWDAGNKTDILEEDGRVAEIMSEIKAILEQ</sequence>
<dbReference type="GeneID" id="78219796"/>
<keyword evidence="2" id="KW-1185">Reference proteome</keyword>
<gene>
    <name evidence="1" type="ORF">H6G43_01440</name>
</gene>
<comment type="caution">
    <text evidence="1">The sequence shown here is derived from an EMBL/GenBank/DDBJ whole genome shotgun (WGS) entry which is preliminary data.</text>
</comment>
<name>A0ABR8IPC5_APHFL</name>
<dbReference type="RefSeq" id="WP_190387794.1">
    <property type="nucleotide sequence ID" value="NZ_JACJTM010000001.1"/>
</dbReference>